<gene>
    <name evidence="2" type="ORF">IAB80_06765</name>
</gene>
<dbReference type="EMBL" id="JADILZ010000060">
    <property type="protein sequence ID" value="MBO8478571.1"/>
    <property type="molecule type" value="Genomic_DNA"/>
</dbReference>
<organism evidence="2 3">
    <name type="scientific">Candidatus Cryptobacteroides excrementipullorum</name>
    <dbReference type="NCBI Taxonomy" id="2840761"/>
    <lineage>
        <taxon>Bacteria</taxon>
        <taxon>Pseudomonadati</taxon>
        <taxon>Bacteroidota</taxon>
        <taxon>Bacteroidia</taxon>
        <taxon>Bacteroidales</taxon>
        <taxon>Candidatus Cryptobacteroides</taxon>
    </lineage>
</organism>
<protein>
    <submittedName>
        <fullName evidence="2">Nucleotidyltransferase family protein</fullName>
    </submittedName>
</protein>
<dbReference type="AlphaFoldDB" id="A0A9D9IV42"/>
<evidence type="ECO:0000313" key="2">
    <source>
        <dbReference type="EMBL" id="MBO8478571.1"/>
    </source>
</evidence>
<feature type="region of interest" description="Disordered" evidence="1">
    <location>
        <begin position="336"/>
        <end position="369"/>
    </location>
</feature>
<dbReference type="Pfam" id="PF14907">
    <property type="entry name" value="NTP_transf_5"/>
    <property type="match status" value="1"/>
</dbReference>
<accession>A0A9D9IV42</accession>
<reference evidence="2" key="2">
    <citation type="journal article" date="2021" name="PeerJ">
        <title>Extensive microbial diversity within the chicken gut microbiome revealed by metagenomics and culture.</title>
        <authorList>
            <person name="Gilroy R."/>
            <person name="Ravi A."/>
            <person name="Getino M."/>
            <person name="Pursley I."/>
            <person name="Horton D.L."/>
            <person name="Alikhan N.F."/>
            <person name="Baker D."/>
            <person name="Gharbi K."/>
            <person name="Hall N."/>
            <person name="Watson M."/>
            <person name="Adriaenssens E.M."/>
            <person name="Foster-Nyarko E."/>
            <person name="Jarju S."/>
            <person name="Secka A."/>
            <person name="Antonio M."/>
            <person name="Oren A."/>
            <person name="Chaudhuri R.R."/>
            <person name="La Ragione R."/>
            <person name="Hildebrand F."/>
            <person name="Pallen M.J."/>
        </authorList>
    </citation>
    <scope>NUCLEOTIDE SEQUENCE</scope>
    <source>
        <strain evidence="2">2478</strain>
    </source>
</reference>
<evidence type="ECO:0000256" key="1">
    <source>
        <dbReference type="SAM" id="MobiDB-lite"/>
    </source>
</evidence>
<proteinExistence type="predicted"/>
<reference evidence="2" key="1">
    <citation type="submission" date="2020-10" db="EMBL/GenBank/DDBJ databases">
        <authorList>
            <person name="Gilroy R."/>
        </authorList>
    </citation>
    <scope>NUCLEOTIDE SEQUENCE</scope>
    <source>
        <strain evidence="2">2478</strain>
    </source>
</reference>
<evidence type="ECO:0000313" key="3">
    <source>
        <dbReference type="Proteomes" id="UP000823771"/>
    </source>
</evidence>
<name>A0A9D9IV42_9BACT</name>
<dbReference type="Proteomes" id="UP000823771">
    <property type="component" value="Unassembled WGS sequence"/>
</dbReference>
<comment type="caution">
    <text evidence="2">The sequence shown here is derived from an EMBL/GenBank/DDBJ whole genome shotgun (WGS) entry which is preliminary data.</text>
</comment>
<sequence>MTLSDNEIKVFLSLLEAGLWGRAPEDLTPFPLGRESWDRILYMSMRQTVTGIVYDGLHSLPDSFLPPVDLLVKWTAEVDSIERKNVGMNRVLAELYTLFRQHGFSPVLQKGQGVALMYSRPLMRECGDIDFCFSTGEELREAALLMESLGCRTETLPDRSVFYRWKGVAVEHHDRLFDLHSPLMRKYIRSLIDEYGFSEVTLPAGQGLSGCSSAGSPSVDGEAGDGDGVILTVPSPMLNLLMLNSHVLKHAVGLGIGMRQICDMAVACARLHGSIDPGEMLRMERRTGIAGWSRALYSFMVHYTGLDPELLPHAGEDRRSAAALLEMVLKGGNFGHVRRRGVPSPRTGQRRPGTAGKHPGTTSHGTGRGLWRRKLETMSSFIAHSSFSMKVAPAETFWTFTALAAGQILHRR</sequence>
<dbReference type="InterPro" id="IPR039498">
    <property type="entry name" value="NTP_transf_5"/>
</dbReference>